<dbReference type="AlphaFoldDB" id="A0A0N5A6U5"/>
<evidence type="ECO:0000256" key="1">
    <source>
        <dbReference type="SAM" id="SignalP"/>
    </source>
</evidence>
<feature type="chain" id="PRO_5005892854" evidence="1">
    <location>
        <begin position="18"/>
        <end position="155"/>
    </location>
</feature>
<proteinExistence type="predicted"/>
<dbReference type="InterPro" id="IPR038479">
    <property type="entry name" value="Transthyretin-like_sf"/>
</dbReference>
<keyword evidence="1" id="KW-0732">Signal</keyword>
<feature type="signal peptide" evidence="1">
    <location>
        <begin position="1"/>
        <end position="17"/>
    </location>
</feature>
<dbReference type="Gene3D" id="2.60.40.3330">
    <property type="match status" value="1"/>
</dbReference>
<accession>A0A0N5A6U5</accession>
<evidence type="ECO:0000313" key="2">
    <source>
        <dbReference type="Proteomes" id="UP000038045"/>
    </source>
</evidence>
<sequence length="155" mass="17462">MYKIILFILLLVNTSLCRVILSSECNGKKSTIDFQGTFTCNGQKHTPYRISLVIRSEAGLEVGTINNNIQPNTQGQYDVKSTFTGLSNFHLTITVEHKCNIQPYRSGIPYIFSIPIPDEYIYCNGESRKPYDFGNIELTKGAYRPRMSHGGPFGK</sequence>
<dbReference type="WBParaSite" id="PTRK_0001774100.1">
    <property type="protein sequence ID" value="PTRK_0001774100.1"/>
    <property type="gene ID" value="PTRK_0001774100"/>
</dbReference>
<reference evidence="3" key="1">
    <citation type="submission" date="2017-02" db="UniProtKB">
        <authorList>
            <consortium name="WormBaseParasite"/>
        </authorList>
    </citation>
    <scope>IDENTIFICATION</scope>
</reference>
<name>A0A0N5A6U5_PARTI</name>
<dbReference type="Proteomes" id="UP000038045">
    <property type="component" value="Unplaced"/>
</dbReference>
<organism evidence="2 3">
    <name type="scientific">Parastrongyloides trichosuri</name>
    <name type="common">Possum-specific nematode worm</name>
    <dbReference type="NCBI Taxonomy" id="131310"/>
    <lineage>
        <taxon>Eukaryota</taxon>
        <taxon>Metazoa</taxon>
        <taxon>Ecdysozoa</taxon>
        <taxon>Nematoda</taxon>
        <taxon>Chromadorea</taxon>
        <taxon>Rhabditida</taxon>
        <taxon>Tylenchina</taxon>
        <taxon>Panagrolaimomorpha</taxon>
        <taxon>Strongyloidoidea</taxon>
        <taxon>Strongyloididae</taxon>
        <taxon>Parastrongyloides</taxon>
    </lineage>
</organism>
<protein>
    <submittedName>
        <fullName evidence="3">Uncharacterized protein</fullName>
    </submittedName>
</protein>
<keyword evidence="2" id="KW-1185">Reference proteome</keyword>
<evidence type="ECO:0000313" key="3">
    <source>
        <dbReference type="WBParaSite" id="PTRK_0001774100.1"/>
    </source>
</evidence>